<evidence type="ECO:0000256" key="1">
    <source>
        <dbReference type="SAM" id="MobiDB-lite"/>
    </source>
</evidence>
<name>A0A151NN81_ALLMI</name>
<feature type="region of interest" description="Disordered" evidence="1">
    <location>
        <begin position="1"/>
        <end position="71"/>
    </location>
</feature>
<reference evidence="2 3" key="1">
    <citation type="journal article" date="2012" name="Genome Biol.">
        <title>Sequencing three crocodilian genomes to illuminate the evolution of archosaurs and amniotes.</title>
        <authorList>
            <person name="St John J.A."/>
            <person name="Braun E.L."/>
            <person name="Isberg S.R."/>
            <person name="Miles L.G."/>
            <person name="Chong A.Y."/>
            <person name="Gongora J."/>
            <person name="Dalzell P."/>
            <person name="Moran C."/>
            <person name="Bed'hom B."/>
            <person name="Abzhanov A."/>
            <person name="Burgess S.C."/>
            <person name="Cooksey A.M."/>
            <person name="Castoe T.A."/>
            <person name="Crawford N.G."/>
            <person name="Densmore L.D."/>
            <person name="Drew J.C."/>
            <person name="Edwards S.V."/>
            <person name="Faircloth B.C."/>
            <person name="Fujita M.K."/>
            <person name="Greenwold M.J."/>
            <person name="Hoffmann F.G."/>
            <person name="Howard J.M."/>
            <person name="Iguchi T."/>
            <person name="Janes D.E."/>
            <person name="Khan S.Y."/>
            <person name="Kohno S."/>
            <person name="de Koning A.J."/>
            <person name="Lance S.L."/>
            <person name="McCarthy F.M."/>
            <person name="McCormack J.E."/>
            <person name="Merchant M.E."/>
            <person name="Peterson D.G."/>
            <person name="Pollock D.D."/>
            <person name="Pourmand N."/>
            <person name="Raney B.J."/>
            <person name="Roessler K.A."/>
            <person name="Sanford J.R."/>
            <person name="Sawyer R.H."/>
            <person name="Schmidt C.J."/>
            <person name="Triplett E.W."/>
            <person name="Tuberville T.D."/>
            <person name="Venegas-Anaya M."/>
            <person name="Howard J.T."/>
            <person name="Jarvis E.D."/>
            <person name="Guillette L.J.Jr."/>
            <person name="Glenn T.C."/>
            <person name="Green R.E."/>
            <person name="Ray D.A."/>
        </authorList>
    </citation>
    <scope>NUCLEOTIDE SEQUENCE [LARGE SCALE GENOMIC DNA]</scope>
    <source>
        <strain evidence="2">KSC_2009_1</strain>
    </source>
</reference>
<organism evidence="2 3">
    <name type="scientific">Alligator mississippiensis</name>
    <name type="common">American alligator</name>
    <dbReference type="NCBI Taxonomy" id="8496"/>
    <lineage>
        <taxon>Eukaryota</taxon>
        <taxon>Metazoa</taxon>
        <taxon>Chordata</taxon>
        <taxon>Craniata</taxon>
        <taxon>Vertebrata</taxon>
        <taxon>Euteleostomi</taxon>
        <taxon>Archelosauria</taxon>
        <taxon>Archosauria</taxon>
        <taxon>Crocodylia</taxon>
        <taxon>Alligatoridae</taxon>
        <taxon>Alligatorinae</taxon>
        <taxon>Alligator</taxon>
    </lineage>
</organism>
<keyword evidence="3" id="KW-1185">Reference proteome</keyword>
<sequence>MSMKSRAGPPGATLRLPARLHLAGSSLLQTQEPPRTPGGEHRQSWERGSRSHSAGYKGPGPGQTAPMKKAQITVAPKETSCWRRILLCETLYKHTAQIPPQGAYNLNKRSSPPCELKTASDL</sequence>
<comment type="caution">
    <text evidence="2">The sequence shown here is derived from an EMBL/GenBank/DDBJ whole genome shotgun (WGS) entry which is preliminary data.</text>
</comment>
<protein>
    <submittedName>
        <fullName evidence="2">Uncharacterized protein</fullName>
    </submittedName>
</protein>
<gene>
    <name evidence="2" type="ORF">Y1Q_0015558</name>
</gene>
<feature type="region of interest" description="Disordered" evidence="1">
    <location>
        <begin position="99"/>
        <end position="122"/>
    </location>
</feature>
<evidence type="ECO:0000313" key="2">
    <source>
        <dbReference type="EMBL" id="KYO38292.1"/>
    </source>
</evidence>
<dbReference type="AlphaFoldDB" id="A0A151NN81"/>
<accession>A0A151NN81</accession>
<proteinExistence type="predicted"/>
<dbReference type="EMBL" id="AKHW03002524">
    <property type="protein sequence ID" value="KYO38292.1"/>
    <property type="molecule type" value="Genomic_DNA"/>
</dbReference>
<dbReference type="Proteomes" id="UP000050525">
    <property type="component" value="Unassembled WGS sequence"/>
</dbReference>
<feature type="compositionally biased region" description="Basic and acidic residues" evidence="1">
    <location>
        <begin position="38"/>
        <end position="49"/>
    </location>
</feature>
<evidence type="ECO:0000313" key="3">
    <source>
        <dbReference type="Proteomes" id="UP000050525"/>
    </source>
</evidence>